<comment type="caution">
    <text evidence="2">The sequence shown here is derived from an EMBL/GenBank/DDBJ whole genome shotgun (WGS) entry which is preliminary data.</text>
</comment>
<gene>
    <name evidence="2" type="ORF">HO173_009099</name>
</gene>
<keyword evidence="3" id="KW-1185">Reference proteome</keyword>
<reference evidence="2 3" key="1">
    <citation type="journal article" date="2020" name="Genomics">
        <title>Complete, high-quality genomes from long-read metagenomic sequencing of two wolf lichen thalli reveals enigmatic genome architecture.</title>
        <authorList>
            <person name="McKenzie S.K."/>
            <person name="Walston R.F."/>
            <person name="Allen J.L."/>
        </authorList>
    </citation>
    <scope>NUCLEOTIDE SEQUENCE [LARGE SCALE GENOMIC DNA]</scope>
    <source>
        <strain evidence="2">WasteWater2</strain>
    </source>
</reference>
<evidence type="ECO:0000313" key="3">
    <source>
        <dbReference type="Proteomes" id="UP000578531"/>
    </source>
</evidence>
<feature type="region of interest" description="Disordered" evidence="1">
    <location>
        <begin position="1"/>
        <end position="156"/>
    </location>
</feature>
<dbReference type="RefSeq" id="XP_037162086.1">
    <property type="nucleotide sequence ID" value="XM_037310992.1"/>
</dbReference>
<feature type="compositionally biased region" description="Basic and acidic residues" evidence="1">
    <location>
        <begin position="113"/>
        <end position="124"/>
    </location>
</feature>
<dbReference type="EMBL" id="JACCJC010000046">
    <property type="protein sequence ID" value="KAF6232660.1"/>
    <property type="molecule type" value="Genomic_DNA"/>
</dbReference>
<feature type="compositionally biased region" description="Low complexity" evidence="1">
    <location>
        <begin position="126"/>
        <end position="142"/>
    </location>
</feature>
<feature type="compositionally biased region" description="Polar residues" evidence="1">
    <location>
        <begin position="14"/>
        <end position="27"/>
    </location>
</feature>
<dbReference type="AlphaFoldDB" id="A0A8H6FQ75"/>
<protein>
    <submittedName>
        <fullName evidence="2">Uncharacterized protein</fullName>
    </submittedName>
</protein>
<accession>A0A8H6FQ75</accession>
<name>A0A8H6FQ75_9LECA</name>
<evidence type="ECO:0000313" key="2">
    <source>
        <dbReference type="EMBL" id="KAF6232660.1"/>
    </source>
</evidence>
<feature type="compositionally biased region" description="Basic residues" evidence="1">
    <location>
        <begin position="77"/>
        <end position="86"/>
    </location>
</feature>
<dbReference type="Proteomes" id="UP000578531">
    <property type="component" value="Unassembled WGS sequence"/>
</dbReference>
<organism evidence="2 3">
    <name type="scientific">Letharia columbiana</name>
    <dbReference type="NCBI Taxonomy" id="112416"/>
    <lineage>
        <taxon>Eukaryota</taxon>
        <taxon>Fungi</taxon>
        <taxon>Dikarya</taxon>
        <taxon>Ascomycota</taxon>
        <taxon>Pezizomycotina</taxon>
        <taxon>Lecanoromycetes</taxon>
        <taxon>OSLEUM clade</taxon>
        <taxon>Lecanoromycetidae</taxon>
        <taxon>Lecanorales</taxon>
        <taxon>Lecanorineae</taxon>
        <taxon>Parmeliaceae</taxon>
        <taxon>Letharia</taxon>
    </lineage>
</organism>
<sequence>MIQTNALCQPDSPPSHQAAQEQSTTSAKLAADGCFTESTASNNEGDINTTDNPNHPPPTGSPPSNQDAQEQNNDKRAVRRRYRPPRLRSAPAAGAGSWNPSTTAGNQLAITADDPKRTFAERHSTSGSGRAGAAQRAAGGSAPLFGTSGRRGGRRLRKHCGQRIMKSDLSSGSMPAGSDIFR</sequence>
<dbReference type="GeneID" id="59290751"/>
<feature type="compositionally biased region" description="Polar residues" evidence="1">
    <location>
        <begin position="98"/>
        <end position="109"/>
    </location>
</feature>
<evidence type="ECO:0000256" key="1">
    <source>
        <dbReference type="SAM" id="MobiDB-lite"/>
    </source>
</evidence>
<proteinExistence type="predicted"/>
<feature type="compositionally biased region" description="Polar residues" evidence="1">
    <location>
        <begin position="36"/>
        <end position="47"/>
    </location>
</feature>